<reference evidence="1" key="1">
    <citation type="submission" date="2020-05" db="EMBL/GenBank/DDBJ databases">
        <authorList>
            <person name="Chiriac C."/>
            <person name="Salcher M."/>
            <person name="Ghai R."/>
            <person name="Kavagutti S V."/>
        </authorList>
    </citation>
    <scope>NUCLEOTIDE SEQUENCE</scope>
</reference>
<evidence type="ECO:0000313" key="1">
    <source>
        <dbReference type="EMBL" id="CAB5226412.1"/>
    </source>
</evidence>
<accession>A0A6J7X707</accession>
<protein>
    <submittedName>
        <fullName evidence="1">Uncharacterized protein</fullName>
    </submittedName>
</protein>
<dbReference type="EMBL" id="LR798360">
    <property type="protein sequence ID" value="CAB5226412.1"/>
    <property type="molecule type" value="Genomic_DNA"/>
</dbReference>
<name>A0A6J7X707_9CAUD</name>
<organism evidence="1">
    <name type="scientific">uncultured Caudovirales phage</name>
    <dbReference type="NCBI Taxonomy" id="2100421"/>
    <lineage>
        <taxon>Viruses</taxon>
        <taxon>Duplodnaviria</taxon>
        <taxon>Heunggongvirae</taxon>
        <taxon>Uroviricota</taxon>
        <taxon>Caudoviricetes</taxon>
        <taxon>Peduoviridae</taxon>
        <taxon>Maltschvirus</taxon>
        <taxon>Maltschvirus maltsch</taxon>
    </lineage>
</organism>
<sequence>MKFLEKINTQMQLLEADAETPGIEPVDATAPATDASATASDAGVAPVAPEGYVDLVKLIAKATAMNFPAGALDEIFRTEITAENAFPMQQALEAAIKQNEMYSDNPERLQNVHYKQFTDSINPGNFIKKYKTLISTLKKQDPYIKDANI</sequence>
<proteinExistence type="predicted"/>
<gene>
    <name evidence="1" type="ORF">UFOVP760_188</name>
</gene>